<evidence type="ECO:0000256" key="10">
    <source>
        <dbReference type="ARBA" id="ARBA00023136"/>
    </source>
</evidence>
<dbReference type="GO" id="GO:0040037">
    <property type="term" value="P:negative regulation of fibroblast growth factor receptor signaling pathway"/>
    <property type="evidence" value="ECO:0007669"/>
    <property type="project" value="TreeGrafter"/>
</dbReference>
<name>A0A8D2L465_VARKO</name>
<dbReference type="Proteomes" id="UP000694545">
    <property type="component" value="Unplaced"/>
</dbReference>
<evidence type="ECO:0000256" key="4">
    <source>
        <dbReference type="ARBA" id="ARBA00014714"/>
    </source>
</evidence>
<dbReference type="GO" id="GO:0045202">
    <property type="term" value="C:synapse"/>
    <property type="evidence" value="ECO:0007669"/>
    <property type="project" value="TreeGrafter"/>
</dbReference>
<dbReference type="Pfam" id="PF01153">
    <property type="entry name" value="Glypican"/>
    <property type="match status" value="1"/>
</dbReference>
<comment type="subcellular location">
    <subcellularLocation>
        <location evidence="2 16">Cell membrane</location>
        <topology evidence="2 16">Lipid-anchor</topology>
        <topology evidence="2 16">GPI-anchor</topology>
    </subcellularLocation>
    <subcellularLocation>
        <location evidence="1">Secreted</location>
        <location evidence="1">Extracellular space</location>
    </subcellularLocation>
</comment>
<comment type="similarity">
    <text evidence="3 15">Belongs to the glypican family.</text>
</comment>
<feature type="chain" id="PRO_5033992472" description="Glypican-1" evidence="18">
    <location>
        <begin position="20"/>
        <end position="553"/>
    </location>
</feature>
<dbReference type="InterPro" id="IPR019803">
    <property type="entry name" value="Glypican_CS"/>
</dbReference>
<dbReference type="PANTHER" id="PTHR10822">
    <property type="entry name" value="GLYPICAN"/>
    <property type="match status" value="1"/>
</dbReference>
<keyword evidence="11" id="KW-1015">Disulfide bond</keyword>
<evidence type="ECO:0000256" key="14">
    <source>
        <dbReference type="ARBA" id="ARBA00023288"/>
    </source>
</evidence>
<keyword evidence="7 16" id="KW-0336">GPI-anchor</keyword>
<feature type="region of interest" description="Disordered" evidence="17">
    <location>
        <begin position="346"/>
        <end position="375"/>
    </location>
</feature>
<keyword evidence="12" id="KW-0325">Glycoprotein</keyword>
<dbReference type="AlphaFoldDB" id="A0A8D2L465"/>
<keyword evidence="20" id="KW-1185">Reference proteome</keyword>
<evidence type="ECO:0000256" key="12">
    <source>
        <dbReference type="ARBA" id="ARBA00023180"/>
    </source>
</evidence>
<dbReference type="GO" id="GO:0005886">
    <property type="term" value="C:plasma membrane"/>
    <property type="evidence" value="ECO:0007669"/>
    <property type="project" value="UniProtKB-SubCell"/>
</dbReference>
<evidence type="ECO:0000313" key="19">
    <source>
        <dbReference type="Ensembl" id="ENSVKKP00000016393.1"/>
    </source>
</evidence>
<organism evidence="19 20">
    <name type="scientific">Varanus komodoensis</name>
    <name type="common">Komodo dragon</name>
    <dbReference type="NCBI Taxonomy" id="61221"/>
    <lineage>
        <taxon>Eukaryota</taxon>
        <taxon>Metazoa</taxon>
        <taxon>Chordata</taxon>
        <taxon>Craniata</taxon>
        <taxon>Vertebrata</taxon>
        <taxon>Euteleostomi</taxon>
        <taxon>Lepidosauria</taxon>
        <taxon>Squamata</taxon>
        <taxon>Bifurcata</taxon>
        <taxon>Unidentata</taxon>
        <taxon>Episquamata</taxon>
        <taxon>Toxicofera</taxon>
        <taxon>Anguimorpha</taxon>
        <taxon>Paleoanguimorpha</taxon>
        <taxon>Varanoidea</taxon>
        <taxon>Varanidae</taxon>
        <taxon>Varanus</taxon>
    </lineage>
</organism>
<evidence type="ECO:0000256" key="11">
    <source>
        <dbReference type="ARBA" id="ARBA00023157"/>
    </source>
</evidence>
<dbReference type="GO" id="GO:1905475">
    <property type="term" value="P:regulation of protein localization to membrane"/>
    <property type="evidence" value="ECO:0007669"/>
    <property type="project" value="TreeGrafter"/>
</dbReference>
<evidence type="ECO:0000256" key="8">
    <source>
        <dbReference type="ARBA" id="ARBA00022729"/>
    </source>
</evidence>
<dbReference type="KEGG" id="vko:123024810"/>
<dbReference type="RefSeq" id="XP_044288909.1">
    <property type="nucleotide sequence ID" value="XM_044432974.1"/>
</dbReference>
<keyword evidence="10 16" id="KW-0472">Membrane</keyword>
<evidence type="ECO:0000256" key="3">
    <source>
        <dbReference type="ARBA" id="ARBA00010260"/>
    </source>
</evidence>
<keyword evidence="8 18" id="KW-0732">Signal</keyword>
<proteinExistence type="inferred from homology"/>
<dbReference type="PANTHER" id="PTHR10822:SF8">
    <property type="entry name" value="GLYPICAN-1"/>
    <property type="match status" value="1"/>
</dbReference>
<keyword evidence="9 16" id="KW-0654">Proteoglycan</keyword>
<dbReference type="CTD" id="2817"/>
<dbReference type="GO" id="GO:0005576">
    <property type="term" value="C:extracellular region"/>
    <property type="evidence" value="ECO:0007669"/>
    <property type="project" value="UniProtKB-SubCell"/>
</dbReference>
<dbReference type="PROSITE" id="PS01207">
    <property type="entry name" value="GLYPICAN"/>
    <property type="match status" value="1"/>
</dbReference>
<gene>
    <name evidence="19" type="primary">GPC1</name>
</gene>
<evidence type="ECO:0000256" key="15">
    <source>
        <dbReference type="RuleBase" id="RU003518"/>
    </source>
</evidence>
<reference evidence="19" key="2">
    <citation type="submission" date="2025-09" db="UniProtKB">
        <authorList>
            <consortium name="Ensembl"/>
        </authorList>
    </citation>
    <scope>IDENTIFICATION</scope>
</reference>
<keyword evidence="14 16" id="KW-0449">Lipoprotein</keyword>
<dbReference type="GO" id="GO:0017134">
    <property type="term" value="F:fibroblast growth factor binding"/>
    <property type="evidence" value="ECO:0007669"/>
    <property type="project" value="TreeGrafter"/>
</dbReference>
<feature type="region of interest" description="Disordered" evidence="17">
    <location>
        <begin position="500"/>
        <end position="526"/>
    </location>
</feature>
<dbReference type="OrthoDB" id="10010764at2759"/>
<dbReference type="GO" id="GO:0016477">
    <property type="term" value="P:cell migration"/>
    <property type="evidence" value="ECO:0007669"/>
    <property type="project" value="TreeGrafter"/>
</dbReference>
<evidence type="ECO:0000256" key="13">
    <source>
        <dbReference type="ARBA" id="ARBA00023207"/>
    </source>
</evidence>
<protein>
    <recommendedName>
        <fullName evidence="4">Glypican-1</fullName>
    </recommendedName>
</protein>
<dbReference type="OMA" id="CNSYCRN"/>
<dbReference type="GO" id="GO:0009986">
    <property type="term" value="C:cell surface"/>
    <property type="evidence" value="ECO:0007669"/>
    <property type="project" value="TreeGrafter"/>
</dbReference>
<evidence type="ECO:0000256" key="1">
    <source>
        <dbReference type="ARBA" id="ARBA00004239"/>
    </source>
</evidence>
<evidence type="ECO:0000256" key="18">
    <source>
        <dbReference type="SAM" id="SignalP"/>
    </source>
</evidence>
<evidence type="ECO:0000256" key="2">
    <source>
        <dbReference type="ARBA" id="ARBA00004609"/>
    </source>
</evidence>
<evidence type="ECO:0000256" key="6">
    <source>
        <dbReference type="ARBA" id="ARBA00022525"/>
    </source>
</evidence>
<dbReference type="GO" id="GO:0098552">
    <property type="term" value="C:side of membrane"/>
    <property type="evidence" value="ECO:0007669"/>
    <property type="project" value="UniProtKB-KW"/>
</dbReference>
<dbReference type="Ensembl" id="ENSVKKT00000016791.1">
    <property type="protein sequence ID" value="ENSVKKP00000016393.1"/>
    <property type="gene ID" value="ENSVKKG00000011187.1"/>
</dbReference>
<evidence type="ECO:0000256" key="5">
    <source>
        <dbReference type="ARBA" id="ARBA00022475"/>
    </source>
</evidence>
<reference evidence="19" key="1">
    <citation type="submission" date="2025-08" db="UniProtKB">
        <authorList>
            <consortium name="Ensembl"/>
        </authorList>
    </citation>
    <scope>IDENTIFICATION</scope>
</reference>
<feature type="compositionally biased region" description="Basic and acidic residues" evidence="17">
    <location>
        <begin position="353"/>
        <end position="369"/>
    </location>
</feature>
<feature type="signal peptide" evidence="18">
    <location>
        <begin position="1"/>
        <end position="19"/>
    </location>
</feature>
<keyword evidence="6" id="KW-0964">Secreted</keyword>
<dbReference type="GeneID" id="123024810"/>
<evidence type="ECO:0000256" key="9">
    <source>
        <dbReference type="ARBA" id="ARBA00022974"/>
    </source>
</evidence>
<evidence type="ECO:0000256" key="7">
    <source>
        <dbReference type="ARBA" id="ARBA00022622"/>
    </source>
</evidence>
<evidence type="ECO:0000313" key="20">
    <source>
        <dbReference type="Proteomes" id="UP000694545"/>
    </source>
</evidence>
<dbReference type="InterPro" id="IPR001863">
    <property type="entry name" value="Glypican"/>
</dbReference>
<keyword evidence="5" id="KW-1003">Cell membrane</keyword>
<sequence>MRFFPWGFWLLCVAAAASSARSDGGNKAKSCSELRQLYGAKGFSPSVVPQAEISGEHLRICPQGYTCCTSEMEENFANKSRSEFEGMLKEATRSVQIILTAQYKNFDGYFQDLLNKSEKALYDTFPGMYGDLYLQNIKLFKDLYSELRRYYRGSNINLEEALHEFWTRLLERLFKSMNPQYHLPDEYVDCMMKHSEQNKPFGEVPRDLKLKATRTFIAVRSFVQGLGVGNDVVRRVSQVPLSQYCSRAIMKLMYCAHCRGMSNIKPCNSYCRNVLKGCLANQADLDPEWKNLIDSLLLVADRFDAPSNVDTVIGTIHTRIAEAISNMQDNKDSITNKILQGCGNPKFNPKASNVEDKKRRGKYVSEDKPSGLSSEKLVSDAKGKLREIRDFWVALPTTLCNEKISSGSVNEDRCWNGMTKGRYLPDVMGDGLANQINNPEVEVDITKPDVAVRQQILQLKIMTSRLRNAYNGNDVNFQDTSDDISGSGSGDGCLDEVCGKRLSKSPSTRPPEIHPMPKQPEQGIGGNSSNILLPSSFLLLLSLIAVATQYLWR</sequence>
<comment type="function">
    <text evidence="16">Cell surface proteoglycan.</text>
</comment>
<accession>A0A8D2L465</accession>
<evidence type="ECO:0000256" key="17">
    <source>
        <dbReference type="SAM" id="MobiDB-lite"/>
    </source>
</evidence>
<keyword evidence="13 16" id="KW-0357">Heparan sulfate</keyword>
<evidence type="ECO:0000256" key="16">
    <source>
        <dbReference type="RuleBase" id="RU003519"/>
    </source>
</evidence>